<protein>
    <submittedName>
        <fullName evidence="1">Uncharacterized protein</fullName>
    </submittedName>
</protein>
<evidence type="ECO:0000313" key="1">
    <source>
        <dbReference type="EMBL" id="GBN25739.1"/>
    </source>
</evidence>
<name>A0A4Y2MGM4_ARAVE</name>
<dbReference type="EMBL" id="BGPR01007280">
    <property type="protein sequence ID" value="GBN25739.1"/>
    <property type="molecule type" value="Genomic_DNA"/>
</dbReference>
<comment type="caution">
    <text evidence="1">The sequence shown here is derived from an EMBL/GenBank/DDBJ whole genome shotgun (WGS) entry which is preliminary data.</text>
</comment>
<sequence>MEYAEVIPTDKIINNLIREKVLEKIAVSTIGSSERNPDIKGTPINDREEIPNIEAAIGMWSGVDAESEISLLAAGFQDIRDETSGKVPRIWC</sequence>
<evidence type="ECO:0000313" key="2">
    <source>
        <dbReference type="Proteomes" id="UP000499080"/>
    </source>
</evidence>
<dbReference type="Proteomes" id="UP000499080">
    <property type="component" value="Unassembled WGS sequence"/>
</dbReference>
<accession>A0A4Y2MGM4</accession>
<organism evidence="1 2">
    <name type="scientific">Araneus ventricosus</name>
    <name type="common">Orbweaver spider</name>
    <name type="synonym">Epeira ventricosa</name>
    <dbReference type="NCBI Taxonomy" id="182803"/>
    <lineage>
        <taxon>Eukaryota</taxon>
        <taxon>Metazoa</taxon>
        <taxon>Ecdysozoa</taxon>
        <taxon>Arthropoda</taxon>
        <taxon>Chelicerata</taxon>
        <taxon>Arachnida</taxon>
        <taxon>Araneae</taxon>
        <taxon>Araneomorphae</taxon>
        <taxon>Entelegynae</taxon>
        <taxon>Araneoidea</taxon>
        <taxon>Araneidae</taxon>
        <taxon>Araneus</taxon>
    </lineage>
</organism>
<reference evidence="1 2" key="1">
    <citation type="journal article" date="2019" name="Sci. Rep.">
        <title>Orb-weaving spider Araneus ventricosus genome elucidates the spidroin gene catalogue.</title>
        <authorList>
            <person name="Kono N."/>
            <person name="Nakamura H."/>
            <person name="Ohtoshi R."/>
            <person name="Moran D.A.P."/>
            <person name="Shinohara A."/>
            <person name="Yoshida Y."/>
            <person name="Fujiwara M."/>
            <person name="Mori M."/>
            <person name="Tomita M."/>
            <person name="Arakawa K."/>
        </authorList>
    </citation>
    <scope>NUCLEOTIDE SEQUENCE [LARGE SCALE GENOMIC DNA]</scope>
</reference>
<dbReference type="AlphaFoldDB" id="A0A4Y2MGM4"/>
<gene>
    <name evidence="1" type="ORF">AVEN_275139_1</name>
</gene>
<keyword evidence="2" id="KW-1185">Reference proteome</keyword>
<proteinExistence type="predicted"/>